<feature type="region of interest" description="Disordered" evidence="1">
    <location>
        <begin position="207"/>
        <end position="240"/>
    </location>
</feature>
<feature type="transmembrane region" description="Helical" evidence="2">
    <location>
        <begin position="139"/>
        <end position="158"/>
    </location>
</feature>
<evidence type="ECO:0000256" key="1">
    <source>
        <dbReference type="SAM" id="MobiDB-lite"/>
    </source>
</evidence>
<reference evidence="5" key="1">
    <citation type="submission" date="2013-06" db="EMBL/GenBank/DDBJ databases">
        <authorList>
            <person name="Zhao Q."/>
        </authorList>
    </citation>
    <scope>NUCLEOTIDE SEQUENCE</scope>
    <source>
        <strain evidence="5">cv. W1943</strain>
    </source>
</reference>
<protein>
    <recommendedName>
        <fullName evidence="3">DUF4220 domain-containing protein</fullName>
    </recommendedName>
</protein>
<dbReference type="HOGENOM" id="CLU_008762_1_1_1"/>
<name>A0A0E0NPH8_ORYRU</name>
<feature type="domain" description="DUF4220" evidence="3">
    <location>
        <begin position="72"/>
        <end position="361"/>
    </location>
</feature>
<reference evidence="4" key="2">
    <citation type="submission" date="2015-06" db="UniProtKB">
        <authorList>
            <consortium name="EnsemblPlants"/>
        </authorList>
    </citation>
    <scope>IDENTIFICATION</scope>
</reference>
<evidence type="ECO:0000256" key="2">
    <source>
        <dbReference type="SAM" id="Phobius"/>
    </source>
</evidence>
<accession>A0A0E0NPH8</accession>
<evidence type="ECO:0000313" key="5">
    <source>
        <dbReference type="Proteomes" id="UP000008022"/>
    </source>
</evidence>
<evidence type="ECO:0000313" key="4">
    <source>
        <dbReference type="EnsemblPlants" id="ORUFI03G03020.1"/>
    </source>
</evidence>
<dbReference type="Gramene" id="ORUFI03G03020.1">
    <property type="protein sequence ID" value="ORUFI03G03020.1"/>
    <property type="gene ID" value="ORUFI03G03020"/>
</dbReference>
<dbReference type="OMA" id="LHYRVPR"/>
<dbReference type="InterPro" id="IPR025315">
    <property type="entry name" value="DUF4220"/>
</dbReference>
<feature type="region of interest" description="Disordered" evidence="1">
    <location>
        <begin position="645"/>
        <end position="674"/>
    </location>
</feature>
<keyword evidence="2" id="KW-0812">Transmembrane</keyword>
<dbReference type="Proteomes" id="UP000008022">
    <property type="component" value="Unassembled WGS sequence"/>
</dbReference>
<dbReference type="Pfam" id="PF04578">
    <property type="entry name" value="DUF594"/>
    <property type="match status" value="1"/>
</dbReference>
<keyword evidence="2" id="KW-0472">Membrane</keyword>
<dbReference type="PANTHER" id="PTHR31325">
    <property type="entry name" value="OS01G0798800 PROTEIN-RELATED"/>
    <property type="match status" value="1"/>
</dbReference>
<dbReference type="EnsemblPlants" id="ORUFI03G03020.1">
    <property type="protein sequence ID" value="ORUFI03G03020.1"/>
    <property type="gene ID" value="ORUFI03G03020"/>
</dbReference>
<sequence>MASTPAVMAPPPALKYQRCNNVDGLVSVEALRIIVETKACFVAVALALAYFLTASRHRLWSSSHLIKGFLFAVTQPVTRFLVSMFAMLLSMPFRNDLYLLWGILLLAGYEGVYTISGYGVSARLSDLAVHEFTRCSNIVFTRCSNIVVLGLYVLYYSNASQFRYPLWALWALMVAKFLERIVRFKIANKRYGDGNISRVAHYMKHEHKLSESSNDQQSSSESSTDTEAAGEHELSGSTSTDIEAGEQGFHMKNYNYLIVGDSKLDGEKNTTRGIYEPELKPVTHTVTVAKVWEYPGNLLGPDKKGRYKLKDVCLSFALCKLLRRKFAGVEATKIELRKARKLVFDGLITSDIDEERTFRVMVISEYVRNRYGRCYLLDRIIWLVCCGNIAEPIGNSLGQFNLVYGAKRGCIPTCVIKVYHAARSFVLLNNDGEYRIMKGKTIRVPDEVKKAICQTLMANKTELTQGKPLPRTASMLQRYGRHPTAIETIVVWHVATCHLQKLVDESQRKSYEVATRLSKYCAYLLFYKPKLLGSVGNNSVRYTCKTLVQEAAAARGSGSGSGDDNMMMRKGKALADKLKARGRVDWTELAEFWSELLISLAPSGSVSAHEKGLGDGGEFITHLWALLYHAGIDDKFTWSTATGSTAGGDSGGTADNSTFQNGTAIVEPHTVSTA</sequence>
<feature type="transmembrane region" description="Helical" evidence="2">
    <location>
        <begin position="30"/>
        <end position="53"/>
    </location>
</feature>
<keyword evidence="5" id="KW-1185">Reference proteome</keyword>
<proteinExistence type="predicted"/>
<keyword evidence="2" id="KW-1133">Transmembrane helix</keyword>
<dbReference type="InterPro" id="IPR007658">
    <property type="entry name" value="DUF594"/>
</dbReference>
<dbReference type="STRING" id="4529.A0A0E0NPH8"/>
<dbReference type="AlphaFoldDB" id="A0A0E0NPH8"/>
<feature type="compositionally biased region" description="Low complexity" evidence="1">
    <location>
        <begin position="211"/>
        <end position="226"/>
    </location>
</feature>
<evidence type="ECO:0000259" key="3">
    <source>
        <dbReference type="Pfam" id="PF13968"/>
    </source>
</evidence>
<feature type="transmembrane region" description="Helical" evidence="2">
    <location>
        <begin position="98"/>
        <end position="118"/>
    </location>
</feature>
<feature type="transmembrane region" description="Helical" evidence="2">
    <location>
        <begin position="65"/>
        <end position="86"/>
    </location>
</feature>
<dbReference type="Pfam" id="PF13968">
    <property type="entry name" value="DUF4220"/>
    <property type="match status" value="1"/>
</dbReference>
<dbReference type="eggNOG" id="ENOG502QSWW">
    <property type="taxonomic scope" value="Eukaryota"/>
</dbReference>
<organism evidence="4 5">
    <name type="scientific">Oryza rufipogon</name>
    <name type="common">Brownbeard rice</name>
    <name type="synonym">Asian wild rice</name>
    <dbReference type="NCBI Taxonomy" id="4529"/>
    <lineage>
        <taxon>Eukaryota</taxon>
        <taxon>Viridiplantae</taxon>
        <taxon>Streptophyta</taxon>
        <taxon>Embryophyta</taxon>
        <taxon>Tracheophyta</taxon>
        <taxon>Spermatophyta</taxon>
        <taxon>Magnoliopsida</taxon>
        <taxon>Liliopsida</taxon>
        <taxon>Poales</taxon>
        <taxon>Poaceae</taxon>
        <taxon>BOP clade</taxon>
        <taxon>Oryzoideae</taxon>
        <taxon>Oryzeae</taxon>
        <taxon>Oryzinae</taxon>
        <taxon>Oryza</taxon>
    </lineage>
</organism>